<dbReference type="Pfam" id="PF00486">
    <property type="entry name" value="Trans_reg_C"/>
    <property type="match status" value="1"/>
</dbReference>
<dbReference type="CDD" id="cd00383">
    <property type="entry name" value="trans_reg_C"/>
    <property type="match status" value="1"/>
</dbReference>
<protein>
    <recommendedName>
        <fullName evidence="5">OmpR/PhoB-type domain-containing protein</fullName>
    </recommendedName>
</protein>
<evidence type="ECO:0000313" key="7">
    <source>
        <dbReference type="Proteomes" id="UP000076643"/>
    </source>
</evidence>
<keyword evidence="4" id="KW-0812">Transmembrane</keyword>
<dbReference type="GO" id="GO:0003677">
    <property type="term" value="F:DNA binding"/>
    <property type="evidence" value="ECO:0007669"/>
    <property type="project" value="UniProtKB-UniRule"/>
</dbReference>
<evidence type="ECO:0000256" key="4">
    <source>
        <dbReference type="SAM" id="Phobius"/>
    </source>
</evidence>
<keyword evidence="4" id="KW-0472">Membrane</keyword>
<sequence length="700" mass="80097">MRASLGEFVLDLEQRLLFLNNEEIAVEPKVMELLLYLHQCRGRYVTIEELHDQVWSDRIVTDTAVRGTVKKLRVILKDENISSPNYIKSVPKRGYKLICESHPIEDEEPAVITSQKSVPRPPIEPQAESPIKHQETPIKSSKRFIYGCLFAFITMVSAVLYFAHEGAFHITKVAVSNIDSLTEFKGEKTSVAVSQDGRYIAFTGRAFKSEHSQVYLYDKLEKTTRQLTTKEPHAMFVRFAQNDKALVFSNTLTGNSSLKLLPLTVSDPESAMVTLLEQRYLIGEIQLGRTGSEVIVQLANAPQSKLMLYAIDLEGFQETRLVAVSQSDEYIVSFSTSPDRKSLLTLNLQAGRRQLTLHDLATKQQTLLIDNAPLLKKAVWRNNNELLLLSDSSIRLLNLRTRGEHIVYENQGALIKTIESDHQGGLAVIKKSQERAERLYIERSFSGDGAVSKVIDTRPEIASMMYDQQEDDLKWVRILKDGHNSIGSFNIKTKHINVYYQSENRLELFDVSKDHKWLLFKENSRLAVYSVESHKVHYLTASFNSSSDGIFYDNRYVLYGVQVSGEWEIQRYDLTTGKSDIFLSGYRSIRPASSGFVVAREGGELFFLESHSGIPEALSHRIGLEPITRWHVKDNRIVWSTYDHLKSYIHHFDLNTRHYHVTEDFFLSLYPRISIDRNAQRVIYLSVQINDAALQQIHFK</sequence>
<dbReference type="Gene3D" id="1.10.10.10">
    <property type="entry name" value="Winged helix-like DNA-binding domain superfamily/Winged helix DNA-binding domain"/>
    <property type="match status" value="1"/>
</dbReference>
<dbReference type="PATRIC" id="fig|1365250.3.peg.1495"/>
<dbReference type="AlphaFoldDB" id="A0A166XRP3"/>
<organism evidence="6 7">
    <name type="scientific">Pseudoalteromonas luteoviolacea DSM 6061</name>
    <dbReference type="NCBI Taxonomy" id="1365250"/>
    <lineage>
        <taxon>Bacteria</taxon>
        <taxon>Pseudomonadati</taxon>
        <taxon>Pseudomonadota</taxon>
        <taxon>Gammaproteobacteria</taxon>
        <taxon>Alteromonadales</taxon>
        <taxon>Pseudoalteromonadaceae</taxon>
        <taxon>Pseudoalteromonas</taxon>
    </lineage>
</organism>
<keyword evidence="7" id="KW-1185">Reference proteome</keyword>
<feature type="transmembrane region" description="Helical" evidence="4">
    <location>
        <begin position="144"/>
        <end position="163"/>
    </location>
</feature>
<dbReference type="SMART" id="SM00862">
    <property type="entry name" value="Trans_reg_C"/>
    <property type="match status" value="1"/>
</dbReference>
<dbReference type="Proteomes" id="UP000076643">
    <property type="component" value="Unassembled WGS sequence"/>
</dbReference>
<dbReference type="EMBL" id="AUYB01000093">
    <property type="protein sequence ID" value="KZN40717.1"/>
    <property type="molecule type" value="Genomic_DNA"/>
</dbReference>
<dbReference type="Gene3D" id="2.120.10.30">
    <property type="entry name" value="TolB, C-terminal domain"/>
    <property type="match status" value="1"/>
</dbReference>
<dbReference type="SUPFAM" id="SSF82171">
    <property type="entry name" value="DPP6 N-terminal domain-like"/>
    <property type="match status" value="1"/>
</dbReference>
<evidence type="ECO:0000256" key="2">
    <source>
        <dbReference type="PROSITE-ProRule" id="PRU01091"/>
    </source>
</evidence>
<dbReference type="PANTHER" id="PTHR36842">
    <property type="entry name" value="PROTEIN TOLB HOMOLOG"/>
    <property type="match status" value="1"/>
</dbReference>
<dbReference type="InterPro" id="IPR011042">
    <property type="entry name" value="6-blade_b-propeller_TolB-like"/>
</dbReference>
<dbReference type="InterPro" id="IPR001867">
    <property type="entry name" value="OmpR/PhoB-type_DNA-bd"/>
</dbReference>
<name>A0A166XRP3_9GAMM</name>
<dbReference type="GO" id="GO:0006355">
    <property type="term" value="P:regulation of DNA-templated transcription"/>
    <property type="evidence" value="ECO:0007669"/>
    <property type="project" value="InterPro"/>
</dbReference>
<dbReference type="GeneID" id="57363963"/>
<evidence type="ECO:0000256" key="3">
    <source>
        <dbReference type="SAM" id="MobiDB-lite"/>
    </source>
</evidence>
<keyword evidence="1 2" id="KW-0238">DNA-binding</keyword>
<proteinExistence type="predicted"/>
<evidence type="ECO:0000259" key="5">
    <source>
        <dbReference type="PROSITE" id="PS51755"/>
    </source>
</evidence>
<comment type="caution">
    <text evidence="6">The sequence shown here is derived from an EMBL/GenBank/DDBJ whole genome shotgun (WGS) entry which is preliminary data.</text>
</comment>
<gene>
    <name evidence="6" type="ORF">N475_11355</name>
</gene>
<feature type="domain" description="OmpR/PhoB-type" evidence="5">
    <location>
        <begin position="1"/>
        <end position="99"/>
    </location>
</feature>
<accession>A0A166XRP3</accession>
<dbReference type="GO" id="GO:0000160">
    <property type="term" value="P:phosphorelay signal transduction system"/>
    <property type="evidence" value="ECO:0007669"/>
    <property type="project" value="InterPro"/>
</dbReference>
<dbReference type="InterPro" id="IPR016032">
    <property type="entry name" value="Sig_transdc_resp-reg_C-effctor"/>
</dbReference>
<dbReference type="PROSITE" id="PS51755">
    <property type="entry name" value="OMPR_PHOB"/>
    <property type="match status" value="1"/>
</dbReference>
<reference evidence="6 7" key="1">
    <citation type="submission" date="2013-07" db="EMBL/GenBank/DDBJ databases">
        <title>Comparative Genomic and Metabolomic Analysis of Twelve Strains of Pseudoalteromonas luteoviolacea.</title>
        <authorList>
            <person name="Vynne N.G."/>
            <person name="Mansson M."/>
            <person name="Gram L."/>
        </authorList>
    </citation>
    <scope>NUCLEOTIDE SEQUENCE [LARGE SCALE GENOMIC DNA]</scope>
    <source>
        <strain evidence="6 7">DSM 6061</strain>
    </source>
</reference>
<dbReference type="RefSeq" id="WP_063357297.1">
    <property type="nucleotide sequence ID" value="NZ_AQHB01000035.1"/>
</dbReference>
<evidence type="ECO:0000313" key="6">
    <source>
        <dbReference type="EMBL" id="KZN40717.1"/>
    </source>
</evidence>
<feature type="region of interest" description="Disordered" evidence="3">
    <location>
        <begin position="112"/>
        <end position="134"/>
    </location>
</feature>
<keyword evidence="4" id="KW-1133">Transmembrane helix</keyword>
<evidence type="ECO:0000256" key="1">
    <source>
        <dbReference type="ARBA" id="ARBA00023125"/>
    </source>
</evidence>
<feature type="DNA-binding region" description="OmpR/PhoB-type" evidence="2">
    <location>
        <begin position="1"/>
        <end position="99"/>
    </location>
</feature>
<dbReference type="InterPro" id="IPR036388">
    <property type="entry name" value="WH-like_DNA-bd_sf"/>
</dbReference>
<dbReference type="SUPFAM" id="SSF46894">
    <property type="entry name" value="C-terminal effector domain of the bipartite response regulators"/>
    <property type="match status" value="1"/>
</dbReference>